<dbReference type="Proteomes" id="UP000295684">
    <property type="component" value="Unassembled WGS sequence"/>
</dbReference>
<keyword evidence="3" id="KW-0808">Transferase</keyword>
<dbReference type="OrthoDB" id="9809908at2"/>
<dbReference type="Pfam" id="PF06580">
    <property type="entry name" value="His_kinase"/>
    <property type="match status" value="1"/>
</dbReference>
<keyword evidence="1" id="KW-1133">Transmembrane helix</keyword>
<comment type="caution">
    <text evidence="3">The sequence shown here is derived from an EMBL/GenBank/DDBJ whole genome shotgun (WGS) entry which is preliminary data.</text>
</comment>
<accession>A0A4V2S0D6</accession>
<dbReference type="InterPro" id="IPR010559">
    <property type="entry name" value="Sig_transdc_His_kin_internal"/>
</dbReference>
<dbReference type="AlphaFoldDB" id="A0A4V2S0D6"/>
<evidence type="ECO:0000313" key="3">
    <source>
        <dbReference type="EMBL" id="TCO31176.1"/>
    </source>
</evidence>
<dbReference type="PANTHER" id="PTHR34220">
    <property type="entry name" value="SENSOR HISTIDINE KINASE YPDA"/>
    <property type="match status" value="1"/>
</dbReference>
<evidence type="ECO:0000313" key="4">
    <source>
        <dbReference type="Proteomes" id="UP000295684"/>
    </source>
</evidence>
<gene>
    <name evidence="3" type="ORF">EV200_101624</name>
</gene>
<dbReference type="InterPro" id="IPR050640">
    <property type="entry name" value="Bact_2-comp_sensor_kinase"/>
</dbReference>
<keyword evidence="1" id="KW-0472">Membrane</keyword>
<dbReference type="GO" id="GO:0016020">
    <property type="term" value="C:membrane"/>
    <property type="evidence" value="ECO:0007669"/>
    <property type="project" value="InterPro"/>
</dbReference>
<dbReference type="GO" id="GO:0000155">
    <property type="term" value="F:phosphorelay sensor kinase activity"/>
    <property type="evidence" value="ECO:0007669"/>
    <property type="project" value="InterPro"/>
</dbReference>
<evidence type="ECO:0000259" key="2">
    <source>
        <dbReference type="Pfam" id="PF06580"/>
    </source>
</evidence>
<evidence type="ECO:0000256" key="1">
    <source>
        <dbReference type="SAM" id="Phobius"/>
    </source>
</evidence>
<sequence length="348" mass="40334">MDKQNHNLFRRYGYPGFGILLYLVIFLINPYEPDHSGLQYFLSIDFVLELILAIAYAAALFETGIQLTSFINRFYSWEGHIAMRFLIQFLLHIGLIYLILNLFFIIRLPVRFLYDELMFRQALIVGTIFSLLTTVVFAAAYFFHRWNDASLKSLELQQHTTQAQLEALKLQLDPHFLFNNLSIVTALIEDEPQTATTYLANLSSIYRYMLANRLKDLISLREELEFIAAYLYLYQIRYGDGIIVEIAGQEDIDTLGIPPLTLQLLIENAIKHNVFSTKHPLKIKIYFTSDSHIVVENNKMLKNKNAYSSEIGLKNINERYRLMGQKLPLVTETLETFTVSIPLITLKP</sequence>
<dbReference type="PANTHER" id="PTHR34220:SF7">
    <property type="entry name" value="SENSOR HISTIDINE KINASE YPDA"/>
    <property type="match status" value="1"/>
</dbReference>
<feature type="transmembrane region" description="Helical" evidence="1">
    <location>
        <begin position="81"/>
        <end position="106"/>
    </location>
</feature>
<reference evidence="3 4" key="1">
    <citation type="submission" date="2019-03" db="EMBL/GenBank/DDBJ databases">
        <title>Genomic Encyclopedia of Type Strains, Phase IV (KMG-IV): sequencing the most valuable type-strain genomes for metagenomic binning, comparative biology and taxonomic classification.</title>
        <authorList>
            <person name="Goeker M."/>
        </authorList>
    </citation>
    <scope>NUCLEOTIDE SEQUENCE [LARGE SCALE GENOMIC DNA]</scope>
    <source>
        <strain evidence="3 4">DSM 103236</strain>
    </source>
</reference>
<dbReference type="EMBL" id="SLWO01000001">
    <property type="protein sequence ID" value="TCO31176.1"/>
    <property type="molecule type" value="Genomic_DNA"/>
</dbReference>
<organism evidence="3 4">
    <name type="scientific">Pedobacter psychrotolerans</name>
    <dbReference type="NCBI Taxonomy" id="1843235"/>
    <lineage>
        <taxon>Bacteria</taxon>
        <taxon>Pseudomonadati</taxon>
        <taxon>Bacteroidota</taxon>
        <taxon>Sphingobacteriia</taxon>
        <taxon>Sphingobacteriales</taxon>
        <taxon>Sphingobacteriaceae</taxon>
        <taxon>Pedobacter</taxon>
    </lineage>
</organism>
<keyword evidence="3" id="KW-0418">Kinase</keyword>
<feature type="transmembrane region" description="Helical" evidence="1">
    <location>
        <begin position="118"/>
        <end position="143"/>
    </location>
</feature>
<feature type="transmembrane region" description="Helical" evidence="1">
    <location>
        <begin position="40"/>
        <end position="61"/>
    </location>
</feature>
<proteinExistence type="predicted"/>
<dbReference type="InterPro" id="IPR036890">
    <property type="entry name" value="HATPase_C_sf"/>
</dbReference>
<keyword evidence="1" id="KW-0812">Transmembrane</keyword>
<name>A0A4V2S0D6_9SPHI</name>
<feature type="transmembrane region" description="Helical" evidence="1">
    <location>
        <begin position="12"/>
        <end position="28"/>
    </location>
</feature>
<feature type="domain" description="Signal transduction histidine kinase internal region" evidence="2">
    <location>
        <begin position="163"/>
        <end position="240"/>
    </location>
</feature>
<protein>
    <submittedName>
        <fullName evidence="3">Histidine kinase</fullName>
    </submittedName>
</protein>
<dbReference type="Gene3D" id="3.30.565.10">
    <property type="entry name" value="Histidine kinase-like ATPase, C-terminal domain"/>
    <property type="match status" value="1"/>
</dbReference>
<dbReference type="RefSeq" id="WP_132529314.1">
    <property type="nucleotide sequence ID" value="NZ_BMJO01000001.1"/>
</dbReference>